<dbReference type="Gene3D" id="3.40.30.10">
    <property type="entry name" value="Glutaredoxin"/>
    <property type="match status" value="1"/>
</dbReference>
<name>A0A6J2XQP1_SITOR</name>
<dbReference type="InParanoid" id="A0A6J2XQP1"/>
<reference evidence="5" key="1">
    <citation type="submission" date="2025-08" db="UniProtKB">
        <authorList>
            <consortium name="RefSeq"/>
        </authorList>
    </citation>
    <scope>IDENTIFICATION</scope>
    <source>
        <tissue evidence="5">Gonads</tissue>
    </source>
</reference>
<dbReference type="NCBIfam" id="TIGR02174">
    <property type="entry name" value="CXXU_selWTH"/>
    <property type="match status" value="1"/>
</dbReference>
<dbReference type="GeneID" id="115880688"/>
<keyword evidence="4" id="KW-1185">Reference proteome</keyword>
<evidence type="ECO:0000313" key="5">
    <source>
        <dbReference type="RefSeq" id="XP_030753828.1"/>
    </source>
</evidence>
<evidence type="ECO:0000313" key="4">
    <source>
        <dbReference type="Proteomes" id="UP000504635"/>
    </source>
</evidence>
<dbReference type="InterPro" id="IPR011893">
    <property type="entry name" value="Selenoprotein_Rdx-typ"/>
</dbReference>
<keyword evidence="1" id="KW-0732">Signal</keyword>
<evidence type="ECO:0000256" key="2">
    <source>
        <dbReference type="ARBA" id="ARBA00023284"/>
    </source>
</evidence>
<dbReference type="GO" id="GO:0004791">
    <property type="term" value="F:thioredoxin-disulfide reductase (NADPH) activity"/>
    <property type="evidence" value="ECO:0007669"/>
    <property type="project" value="TreeGrafter"/>
</dbReference>
<dbReference type="PANTHER" id="PTHR13544">
    <property type="entry name" value="SELENOPROTEIN T"/>
    <property type="match status" value="1"/>
</dbReference>
<sequence>MIFNGKASFIWTLLIVCGLSFLYYSDMVAAEDDLPVSKLSQNVGAPTLKFLYCYSCGYRKMFDQYSQVINQKYPYLLVDGANYEPPGLYMLIVRILGTLKMLAIVCILGSVNIFNYINLQPPSWWQWCIENKIYACMMIFFLSNLIEGQLMQSGAFEISLNDVPIWSKLESGRIPQPAELFQIIDSHMQFTDTKVELNGYAK</sequence>
<dbReference type="KEGG" id="soy:115880688"/>
<dbReference type="Proteomes" id="UP000504635">
    <property type="component" value="Unplaced"/>
</dbReference>
<dbReference type="Pfam" id="PF10262">
    <property type="entry name" value="Rdx"/>
    <property type="match status" value="1"/>
</dbReference>
<dbReference type="GO" id="GO:0005789">
    <property type="term" value="C:endoplasmic reticulum membrane"/>
    <property type="evidence" value="ECO:0007669"/>
    <property type="project" value="TreeGrafter"/>
</dbReference>
<feature type="transmembrane region" description="Helical" evidence="3">
    <location>
        <begin position="88"/>
        <end position="114"/>
    </location>
</feature>
<organism evidence="4 5">
    <name type="scientific">Sitophilus oryzae</name>
    <name type="common">Rice weevil</name>
    <name type="synonym">Curculio oryzae</name>
    <dbReference type="NCBI Taxonomy" id="7048"/>
    <lineage>
        <taxon>Eukaryota</taxon>
        <taxon>Metazoa</taxon>
        <taxon>Ecdysozoa</taxon>
        <taxon>Arthropoda</taxon>
        <taxon>Hexapoda</taxon>
        <taxon>Insecta</taxon>
        <taxon>Pterygota</taxon>
        <taxon>Neoptera</taxon>
        <taxon>Endopterygota</taxon>
        <taxon>Coleoptera</taxon>
        <taxon>Polyphaga</taxon>
        <taxon>Cucujiformia</taxon>
        <taxon>Curculionidae</taxon>
        <taxon>Dryophthorinae</taxon>
        <taxon>Sitophilus</taxon>
    </lineage>
</organism>
<accession>A0A6J2XQP1</accession>
<dbReference type="InterPro" id="IPR019389">
    <property type="entry name" value="Selenoprotein_T"/>
</dbReference>
<keyword evidence="2" id="KW-0676">Redox-active center</keyword>
<dbReference type="AlphaFoldDB" id="A0A6J2XQP1"/>
<dbReference type="SUPFAM" id="SSF52833">
    <property type="entry name" value="Thioredoxin-like"/>
    <property type="match status" value="1"/>
</dbReference>
<proteinExistence type="predicted"/>
<dbReference type="FunCoup" id="A0A6J2XQP1">
    <property type="interactions" value="985"/>
</dbReference>
<dbReference type="RefSeq" id="XP_030753828.1">
    <property type="nucleotide sequence ID" value="XM_030897968.1"/>
</dbReference>
<dbReference type="GO" id="GO:0045454">
    <property type="term" value="P:cell redox homeostasis"/>
    <property type="evidence" value="ECO:0007669"/>
    <property type="project" value="TreeGrafter"/>
</dbReference>
<evidence type="ECO:0000256" key="1">
    <source>
        <dbReference type="ARBA" id="ARBA00022729"/>
    </source>
</evidence>
<gene>
    <name evidence="5" type="primary">LOC115880688</name>
</gene>
<dbReference type="InterPro" id="IPR036249">
    <property type="entry name" value="Thioredoxin-like_sf"/>
</dbReference>
<protein>
    <submittedName>
        <fullName evidence="5">Thioredoxin reductase-like selenoprotein T homolog CG3887</fullName>
    </submittedName>
</protein>
<keyword evidence="3" id="KW-0812">Transmembrane</keyword>
<dbReference type="PANTHER" id="PTHR13544:SF0">
    <property type="entry name" value="THIOREDOXIN REDUCTASE-LIKE SELENOPROTEIN T"/>
    <property type="match status" value="1"/>
</dbReference>
<keyword evidence="3" id="KW-1133">Transmembrane helix</keyword>
<feature type="transmembrane region" description="Helical" evidence="3">
    <location>
        <begin position="7"/>
        <end position="25"/>
    </location>
</feature>
<keyword evidence="3" id="KW-0472">Membrane</keyword>
<evidence type="ECO:0000256" key="3">
    <source>
        <dbReference type="SAM" id="Phobius"/>
    </source>
</evidence>
<dbReference type="OrthoDB" id="60822at2759"/>